<keyword evidence="2" id="KW-0614">Plasmid</keyword>
<evidence type="ECO:0000313" key="2">
    <source>
        <dbReference type="EMBL" id="BAI94524.1"/>
    </source>
</evidence>
<dbReference type="EMBL" id="AB523798">
    <property type="protein sequence ID" value="BAI94524.1"/>
    <property type="molecule type" value="Genomic_DNA"/>
</dbReference>
<geneLocation type="plasmid" evidence="2">
    <name>plasmid-like B2 like-b</name>
</geneLocation>
<organism evidence="2">
    <name type="scientific">Oryza rufipogon</name>
    <name type="common">Brownbeard rice</name>
    <name type="synonym">Asian wild rice</name>
    <dbReference type="NCBI Taxonomy" id="4529"/>
    <lineage>
        <taxon>Eukaryota</taxon>
        <taxon>Viridiplantae</taxon>
        <taxon>Streptophyta</taxon>
        <taxon>Embryophyta</taxon>
        <taxon>Tracheophyta</taxon>
        <taxon>Spermatophyta</taxon>
        <taxon>Magnoliopsida</taxon>
        <taxon>Liliopsida</taxon>
        <taxon>Poales</taxon>
        <taxon>Poaceae</taxon>
        <taxon>BOP clade</taxon>
        <taxon>Oryzoideae</taxon>
        <taxon>Oryzeae</taxon>
        <taxon>Oryzinae</taxon>
        <taxon>Oryza</taxon>
    </lineage>
</organism>
<name>D4QDA8_ORYRU</name>
<dbReference type="AlphaFoldDB" id="D4QDA8"/>
<accession>D4QDA8</accession>
<geneLocation type="mitochondrion" evidence="2"/>
<feature type="region of interest" description="Disordered" evidence="1">
    <location>
        <begin position="1"/>
        <end position="25"/>
    </location>
</feature>
<sequence length="104" mass="11323">MEVATGRTHGGPILRKRSDVGSIPGIKKYGRPEKLIFNISILGGMAQFEGKERNKISNPTRKTGDKKTSSFLKPKGRRTGRGAGASIPLRSNFPSLLELDFPSI</sequence>
<evidence type="ECO:0000256" key="1">
    <source>
        <dbReference type="SAM" id="MobiDB-lite"/>
    </source>
</evidence>
<feature type="region of interest" description="Disordered" evidence="1">
    <location>
        <begin position="49"/>
        <end position="89"/>
    </location>
</feature>
<keyword evidence="2" id="KW-0496">Mitochondrion</keyword>
<protein>
    <submittedName>
        <fullName evidence="2">Uncharacterized protein</fullName>
    </submittedName>
</protein>
<reference evidence="2" key="1">
    <citation type="submission" date="2009-09" db="EMBL/GenBank/DDBJ databases">
        <title>Oryza sativa mitochondrial plasmid-like sequences from cytoplasmic male sterile lines.</title>
        <authorList>
            <person name="Fujii S."/>
            <person name="Toriyama K."/>
        </authorList>
    </citation>
    <scope>NUCLEOTIDE SEQUENCE</scope>
    <source>
        <strain evidence="2">W1</strain>
        <plasmid evidence="2">plasmid-like B2 like-b</plasmid>
    </source>
</reference>
<proteinExistence type="predicted"/>